<accession>A0A843X6C6</accession>
<evidence type="ECO:0000313" key="3">
    <source>
        <dbReference type="Proteomes" id="UP000652761"/>
    </source>
</evidence>
<dbReference type="Proteomes" id="UP000652761">
    <property type="component" value="Unassembled WGS sequence"/>
</dbReference>
<evidence type="ECO:0000313" key="2">
    <source>
        <dbReference type="EMBL" id="MQM14195.1"/>
    </source>
</evidence>
<evidence type="ECO:0000259" key="1">
    <source>
        <dbReference type="Pfam" id="PF13456"/>
    </source>
</evidence>
<comment type="caution">
    <text evidence="2">The sequence shown here is derived from an EMBL/GenBank/DDBJ whole genome shotgun (WGS) entry which is preliminary data.</text>
</comment>
<dbReference type="GO" id="GO:0003676">
    <property type="term" value="F:nucleic acid binding"/>
    <property type="evidence" value="ECO:0007669"/>
    <property type="project" value="InterPro"/>
</dbReference>
<proteinExistence type="predicted"/>
<dbReference type="CDD" id="cd06222">
    <property type="entry name" value="RNase_H_like"/>
    <property type="match status" value="1"/>
</dbReference>
<dbReference type="SUPFAM" id="SSF53098">
    <property type="entry name" value="Ribonuclease H-like"/>
    <property type="match status" value="1"/>
</dbReference>
<sequence>MQSNEDLVGSKVFVSLRIEGRPGGIQGVVIPLRAVKRRPVAAGLFKLVRWIPPESGLVLNVDGANKGNPGFWGGGRCIRDRSGLLLLAFAHFYGSGGSLVTEVRALCDGIQLATEYGLLLSLICSDSAALVTSINTNISPSWVCLRWWREAHSYIHSSRVKVVHTYREANQVADALANLGCKLLSNGRSEKGDSRMVVGCVDAHSLVTVDYSCGFLRFPQFSLVDPPGRLQAGEVLWAVEANRNGHLTTYEMERLEVRKCDLFAGSLHRHLQHLLLEMQNEMEVSKMGS</sequence>
<dbReference type="Pfam" id="PF13456">
    <property type="entry name" value="RVT_3"/>
    <property type="match status" value="1"/>
</dbReference>
<dbReference type="Gene3D" id="3.30.420.10">
    <property type="entry name" value="Ribonuclease H-like superfamily/Ribonuclease H"/>
    <property type="match status" value="1"/>
</dbReference>
<dbReference type="OrthoDB" id="1752183at2759"/>
<dbReference type="InterPro" id="IPR012337">
    <property type="entry name" value="RNaseH-like_sf"/>
</dbReference>
<dbReference type="PANTHER" id="PTHR47723:SF19">
    <property type="entry name" value="POLYNUCLEOTIDYL TRANSFERASE, RIBONUCLEASE H-LIKE SUPERFAMILY PROTEIN"/>
    <property type="match status" value="1"/>
</dbReference>
<dbReference type="InterPro" id="IPR002156">
    <property type="entry name" value="RNaseH_domain"/>
</dbReference>
<dbReference type="InterPro" id="IPR036397">
    <property type="entry name" value="RNaseH_sf"/>
</dbReference>
<name>A0A843X6C6_COLES</name>
<organism evidence="2 3">
    <name type="scientific">Colocasia esculenta</name>
    <name type="common">Wild taro</name>
    <name type="synonym">Arum esculentum</name>
    <dbReference type="NCBI Taxonomy" id="4460"/>
    <lineage>
        <taxon>Eukaryota</taxon>
        <taxon>Viridiplantae</taxon>
        <taxon>Streptophyta</taxon>
        <taxon>Embryophyta</taxon>
        <taxon>Tracheophyta</taxon>
        <taxon>Spermatophyta</taxon>
        <taxon>Magnoliopsida</taxon>
        <taxon>Liliopsida</taxon>
        <taxon>Araceae</taxon>
        <taxon>Aroideae</taxon>
        <taxon>Colocasieae</taxon>
        <taxon>Colocasia</taxon>
    </lineage>
</organism>
<reference evidence="2" key="1">
    <citation type="submission" date="2017-07" db="EMBL/GenBank/DDBJ databases">
        <title>Taro Niue Genome Assembly and Annotation.</title>
        <authorList>
            <person name="Atibalentja N."/>
            <person name="Keating K."/>
            <person name="Fields C.J."/>
        </authorList>
    </citation>
    <scope>NUCLEOTIDE SEQUENCE</scope>
    <source>
        <strain evidence="2">Niue_2</strain>
        <tissue evidence="2">Leaf</tissue>
    </source>
</reference>
<dbReference type="EMBL" id="NMUH01005999">
    <property type="protein sequence ID" value="MQM14195.1"/>
    <property type="molecule type" value="Genomic_DNA"/>
</dbReference>
<dbReference type="PANTHER" id="PTHR47723">
    <property type="entry name" value="OS05G0353850 PROTEIN"/>
    <property type="match status" value="1"/>
</dbReference>
<protein>
    <recommendedName>
        <fullName evidence="1">RNase H type-1 domain-containing protein</fullName>
    </recommendedName>
</protein>
<dbReference type="InterPro" id="IPR044730">
    <property type="entry name" value="RNase_H-like_dom_plant"/>
</dbReference>
<dbReference type="AlphaFoldDB" id="A0A843X6C6"/>
<feature type="domain" description="RNase H type-1" evidence="1">
    <location>
        <begin position="60"/>
        <end position="179"/>
    </location>
</feature>
<gene>
    <name evidence="2" type="ORF">Taro_047125</name>
</gene>
<keyword evidence="3" id="KW-1185">Reference proteome</keyword>
<dbReference type="GO" id="GO:0004523">
    <property type="term" value="F:RNA-DNA hybrid ribonuclease activity"/>
    <property type="evidence" value="ECO:0007669"/>
    <property type="project" value="InterPro"/>
</dbReference>
<dbReference type="InterPro" id="IPR053151">
    <property type="entry name" value="RNase_H-like"/>
</dbReference>